<evidence type="ECO:0000256" key="1">
    <source>
        <dbReference type="ARBA" id="ARBA00004141"/>
    </source>
</evidence>
<feature type="region of interest" description="Disordered" evidence="5">
    <location>
        <begin position="243"/>
        <end position="293"/>
    </location>
</feature>
<dbReference type="Proteomes" id="UP000253729">
    <property type="component" value="Unassembled WGS sequence"/>
</dbReference>
<feature type="transmembrane region" description="Helical" evidence="6">
    <location>
        <begin position="470"/>
        <end position="489"/>
    </location>
</feature>
<evidence type="ECO:0000259" key="7">
    <source>
        <dbReference type="PROSITE" id="PS50850"/>
    </source>
</evidence>
<feature type="transmembrane region" description="Helical" evidence="6">
    <location>
        <begin position="58"/>
        <end position="76"/>
    </location>
</feature>
<proteinExistence type="predicted"/>
<dbReference type="PROSITE" id="PS50850">
    <property type="entry name" value="MFS"/>
    <property type="match status" value="1"/>
</dbReference>
<dbReference type="Pfam" id="PF07690">
    <property type="entry name" value="MFS_1"/>
    <property type="match status" value="1"/>
</dbReference>
<dbReference type="RefSeq" id="XP_026622006.1">
    <property type="nucleotide sequence ID" value="XM_026774313.1"/>
</dbReference>
<dbReference type="GO" id="GO:0005886">
    <property type="term" value="C:plasma membrane"/>
    <property type="evidence" value="ECO:0007669"/>
    <property type="project" value="TreeGrafter"/>
</dbReference>
<dbReference type="STRING" id="1341132.A0A3F3PPZ7"/>
<feature type="transmembrane region" description="Helical" evidence="6">
    <location>
        <begin position="435"/>
        <end position="458"/>
    </location>
</feature>
<keyword evidence="2 6" id="KW-0812">Transmembrane</keyword>
<keyword evidence="9" id="KW-1185">Reference proteome</keyword>
<protein>
    <submittedName>
        <fullName evidence="8">Major facilitator superfamily domain-containing protein</fullName>
    </submittedName>
</protein>
<gene>
    <name evidence="8" type="ORF">BDQ94DRAFT_183057</name>
</gene>
<comment type="subcellular location">
    <subcellularLocation>
        <location evidence="1">Membrane</location>
        <topology evidence="1">Multi-pass membrane protein</topology>
    </subcellularLocation>
</comment>
<sequence>MGSLESATPGHGEHLPGTEIIHDGEDHLIHGSETGIVLVPQPSEDPHDPLNWSTKWKLLVIMTQLVAVFVLTASALSMSPMFPAFSESFDLNNTQLLLITGVCILSFAYANLIVVPCSNIFGRRLTFLFFLSISFASYIWEALASSYTSFIVARVVNGAGAAACETIPMQTVADIFFLYERGRWTVAYFTAASFGSFLGPVISGNITQRFGWRSFFWLSMAMTCFNFITILLCSPETKYHRDHAPNPLRQTPHASLTPEAMESPTDVSPTVDSKETYSTQPLPPKPGTGSPSSAQFKIWRIPDMRWKAFLLRDLLTPFRICLYPIIFWAAVTVSGVANFVLFWNLTESSVLGAPPYNFNASEVGYSNFAFLIGCIVGLVTAGPLSDWVAVKATQRNRGIYEAEMRLLALIPPAGILLLSVLVGAFAILGSWPWPVLLIFGYGLSGLVVSAMSSIAVAYAMDSYKPVSGEIMAVVTIVRNTCGFSMSYWVPSLAERRLGYFLPAMVQLALTFGPLVLGVPMYFLGKRLRMWTRNSSVHLYGGG</sequence>
<organism evidence="8 9">
    <name type="scientific">Aspergillus welwitschiae</name>
    <dbReference type="NCBI Taxonomy" id="1341132"/>
    <lineage>
        <taxon>Eukaryota</taxon>
        <taxon>Fungi</taxon>
        <taxon>Dikarya</taxon>
        <taxon>Ascomycota</taxon>
        <taxon>Pezizomycotina</taxon>
        <taxon>Eurotiomycetes</taxon>
        <taxon>Eurotiomycetidae</taxon>
        <taxon>Eurotiales</taxon>
        <taxon>Aspergillaceae</taxon>
        <taxon>Aspergillus</taxon>
        <taxon>Aspergillus subgen. Circumdati</taxon>
    </lineage>
</organism>
<evidence type="ECO:0000256" key="5">
    <source>
        <dbReference type="SAM" id="MobiDB-lite"/>
    </source>
</evidence>
<accession>A0A3F3PPZ7</accession>
<name>A0A3F3PPZ7_9EURO</name>
<feature type="transmembrane region" description="Helical" evidence="6">
    <location>
        <begin position="501"/>
        <end position="523"/>
    </location>
</feature>
<dbReference type="SUPFAM" id="SSF103473">
    <property type="entry name" value="MFS general substrate transporter"/>
    <property type="match status" value="1"/>
</dbReference>
<feature type="transmembrane region" description="Helical" evidence="6">
    <location>
        <begin position="406"/>
        <end position="429"/>
    </location>
</feature>
<feature type="transmembrane region" description="Helical" evidence="6">
    <location>
        <begin position="96"/>
        <end position="115"/>
    </location>
</feature>
<dbReference type="GO" id="GO:0022857">
    <property type="term" value="F:transmembrane transporter activity"/>
    <property type="evidence" value="ECO:0007669"/>
    <property type="project" value="InterPro"/>
</dbReference>
<feature type="transmembrane region" description="Helical" evidence="6">
    <location>
        <begin position="127"/>
        <end position="147"/>
    </location>
</feature>
<feature type="domain" description="Major facilitator superfamily (MFS) profile" evidence="7">
    <location>
        <begin position="60"/>
        <end position="528"/>
    </location>
</feature>
<feature type="compositionally biased region" description="Polar residues" evidence="5">
    <location>
        <begin position="265"/>
        <end position="280"/>
    </location>
</feature>
<dbReference type="AlphaFoldDB" id="A0A3F3PPZ7"/>
<dbReference type="EMBL" id="KZ852071">
    <property type="protein sequence ID" value="RDH28984.1"/>
    <property type="molecule type" value="Genomic_DNA"/>
</dbReference>
<keyword evidence="4 6" id="KW-0472">Membrane</keyword>
<evidence type="ECO:0000313" key="8">
    <source>
        <dbReference type="EMBL" id="RDH28984.1"/>
    </source>
</evidence>
<dbReference type="InterPro" id="IPR036259">
    <property type="entry name" value="MFS_trans_sf"/>
</dbReference>
<dbReference type="InterPro" id="IPR011701">
    <property type="entry name" value="MFS"/>
</dbReference>
<keyword evidence="3 6" id="KW-1133">Transmembrane helix</keyword>
<dbReference type="InterPro" id="IPR020846">
    <property type="entry name" value="MFS_dom"/>
</dbReference>
<evidence type="ECO:0000256" key="6">
    <source>
        <dbReference type="SAM" id="Phobius"/>
    </source>
</evidence>
<dbReference type="GeneID" id="38142669"/>
<evidence type="ECO:0000256" key="2">
    <source>
        <dbReference type="ARBA" id="ARBA00022692"/>
    </source>
</evidence>
<dbReference type="PANTHER" id="PTHR23502">
    <property type="entry name" value="MAJOR FACILITATOR SUPERFAMILY"/>
    <property type="match status" value="1"/>
</dbReference>
<dbReference type="Gene3D" id="1.20.1250.20">
    <property type="entry name" value="MFS general substrate transporter like domains"/>
    <property type="match status" value="1"/>
</dbReference>
<evidence type="ECO:0000256" key="4">
    <source>
        <dbReference type="ARBA" id="ARBA00023136"/>
    </source>
</evidence>
<feature type="transmembrane region" description="Helical" evidence="6">
    <location>
        <begin position="320"/>
        <end position="343"/>
    </location>
</feature>
<evidence type="ECO:0000313" key="9">
    <source>
        <dbReference type="Proteomes" id="UP000253729"/>
    </source>
</evidence>
<evidence type="ECO:0000256" key="3">
    <source>
        <dbReference type="ARBA" id="ARBA00022989"/>
    </source>
</evidence>
<dbReference type="PANTHER" id="PTHR23502:SF149">
    <property type="entry name" value="TRANSPORTER, PUTATIVE-RELATED"/>
    <property type="match status" value="1"/>
</dbReference>
<feature type="transmembrane region" description="Helical" evidence="6">
    <location>
        <begin position="363"/>
        <end position="385"/>
    </location>
</feature>
<feature type="transmembrane region" description="Helical" evidence="6">
    <location>
        <begin position="186"/>
        <end position="203"/>
    </location>
</feature>
<reference evidence="8 9" key="1">
    <citation type="submission" date="2018-07" db="EMBL/GenBank/DDBJ databases">
        <title>The genomes of Aspergillus section Nigri reveals drivers in fungal speciation.</title>
        <authorList>
            <consortium name="DOE Joint Genome Institute"/>
            <person name="Vesth T.C."/>
            <person name="Nybo J."/>
            <person name="Theobald S."/>
            <person name="Brandl J."/>
            <person name="Frisvad J.C."/>
            <person name="Nielsen K.F."/>
            <person name="Lyhne E.K."/>
            <person name="Kogle M.E."/>
            <person name="Kuo A."/>
            <person name="Riley R."/>
            <person name="Clum A."/>
            <person name="Nolan M."/>
            <person name="Lipzen A."/>
            <person name="Salamov A."/>
            <person name="Henrissat B."/>
            <person name="Wiebenga A."/>
            <person name="De vries R.P."/>
            <person name="Grigoriev I.V."/>
            <person name="Mortensen U.H."/>
            <person name="Andersen M.R."/>
            <person name="Baker S.E."/>
        </authorList>
    </citation>
    <scope>NUCLEOTIDE SEQUENCE [LARGE SCALE GENOMIC DNA]</scope>
    <source>
        <strain evidence="8 9">CBS 139.54b</strain>
    </source>
</reference>